<name>A0A936YY93_9BURK</name>
<accession>A0A936YY93</accession>
<organism evidence="2 3">
    <name type="scientific">Ramlibacter monticola</name>
    <dbReference type="NCBI Taxonomy" id="1926872"/>
    <lineage>
        <taxon>Bacteria</taxon>
        <taxon>Pseudomonadati</taxon>
        <taxon>Pseudomonadota</taxon>
        <taxon>Betaproteobacteria</taxon>
        <taxon>Burkholderiales</taxon>
        <taxon>Comamonadaceae</taxon>
        <taxon>Ramlibacter</taxon>
    </lineage>
</organism>
<evidence type="ECO:0000256" key="1">
    <source>
        <dbReference type="SAM" id="MobiDB-lite"/>
    </source>
</evidence>
<feature type="region of interest" description="Disordered" evidence="1">
    <location>
        <begin position="32"/>
        <end position="53"/>
    </location>
</feature>
<dbReference type="EMBL" id="JAEQNE010000001">
    <property type="protein sequence ID" value="MBL0390839.1"/>
    <property type="molecule type" value="Genomic_DNA"/>
</dbReference>
<dbReference type="AlphaFoldDB" id="A0A936YY93"/>
<dbReference type="RefSeq" id="WP_201673416.1">
    <property type="nucleotide sequence ID" value="NZ_JAEQNE010000001.1"/>
</dbReference>
<comment type="caution">
    <text evidence="2">The sequence shown here is derived from an EMBL/GenBank/DDBJ whole genome shotgun (WGS) entry which is preliminary data.</text>
</comment>
<proteinExistence type="predicted"/>
<gene>
    <name evidence="2" type="ORF">JJ685_06765</name>
</gene>
<evidence type="ECO:0000313" key="2">
    <source>
        <dbReference type="EMBL" id="MBL0390839.1"/>
    </source>
</evidence>
<keyword evidence="3" id="KW-1185">Reference proteome</keyword>
<evidence type="ECO:0000313" key="3">
    <source>
        <dbReference type="Proteomes" id="UP000599109"/>
    </source>
</evidence>
<protein>
    <submittedName>
        <fullName evidence="2">Uncharacterized protein</fullName>
    </submittedName>
</protein>
<dbReference type="Proteomes" id="UP000599109">
    <property type="component" value="Unassembled WGS sequence"/>
</dbReference>
<reference evidence="2 3" key="1">
    <citation type="journal article" date="2017" name="Int. J. Syst. Evol. Microbiol.">
        <title>Ramlibacter monticola sp. nov., isolated from forest soil.</title>
        <authorList>
            <person name="Chaudhary D.K."/>
            <person name="Kim J."/>
        </authorList>
    </citation>
    <scope>NUCLEOTIDE SEQUENCE [LARGE SCALE GENOMIC DNA]</scope>
    <source>
        <strain evidence="2 3">KACC 19175</strain>
    </source>
</reference>
<sequence>MVKLHPRTHRVEEIEYLLNALELTRHVLDGAGRNHHANDHAHKHQQKAGPQQGPPDFAHFRVSYVLLMYVVLRMEEAAHRCEFRKRAVAFRPQIRARHATWVYVTPAEAAALIRLPTDDLYGHSAAAAGKQVELPMTA</sequence>